<dbReference type="InterPro" id="IPR008146">
    <property type="entry name" value="Gln_synth_cat_dom"/>
</dbReference>
<dbReference type="InterPro" id="IPR036651">
    <property type="entry name" value="Gln_synt_N_sf"/>
</dbReference>
<dbReference type="SUPFAM" id="SSF54368">
    <property type="entry name" value="Glutamine synthetase, N-terminal domain"/>
    <property type="match status" value="1"/>
</dbReference>
<feature type="domain" description="GS catalytic" evidence="2">
    <location>
        <begin position="115"/>
        <end position="450"/>
    </location>
</feature>
<sequence>MKHDLVALRKDLQSREIDVLRFMYSDVLGITRSKDMLVSQLDKSAHSGPAFCQGVWVTTTGGDVLDANNIASDGLQDLITQIDPSTIHELPWEPGVAYVLVDAYNPDMSENMMSPRMVLRKVVAEYNALGLQPVCGPELEFYIADVTEDGGYKRSLSRTGRVYTSGTLVDPHGTFLHLLRMLDQLDIGVFAGNHEFSPSQYEINLWHSEALDAADRTFLFKTAIKEVVARSGQHATFVGKPWADEGGSGFHLHFSVTDMNGVNLMHDGAGNLSETAKQMIAGITANAAGLTAFTNPTINAFKRLGPDTLAPYRANWGYDNRSCMLRVPPERGSGTRLEVRVGDGAANPYLVTASVLAAALDGIKRNLACPEPAEGMAYDNEAAAILPVTFTEALDALEANEAFKTYMAKELVAVHLVMKRDEIERYNAAVEDPSTRDVTQWEINEYFADF</sequence>
<organism evidence="3">
    <name type="scientific">freshwater metagenome</name>
    <dbReference type="NCBI Taxonomy" id="449393"/>
    <lineage>
        <taxon>unclassified sequences</taxon>
        <taxon>metagenomes</taxon>
        <taxon>ecological metagenomes</taxon>
    </lineage>
</organism>
<evidence type="ECO:0000256" key="1">
    <source>
        <dbReference type="ARBA" id="ARBA00009897"/>
    </source>
</evidence>
<name>A0A6J6N0U9_9ZZZZ</name>
<dbReference type="PANTHER" id="PTHR43407">
    <property type="entry name" value="GLUTAMINE SYNTHETASE"/>
    <property type="match status" value="1"/>
</dbReference>
<dbReference type="AlphaFoldDB" id="A0A6J6N0U9"/>
<reference evidence="3" key="1">
    <citation type="submission" date="2020-05" db="EMBL/GenBank/DDBJ databases">
        <authorList>
            <person name="Chiriac C."/>
            <person name="Salcher M."/>
            <person name="Ghai R."/>
            <person name="Kavagutti S V."/>
        </authorList>
    </citation>
    <scope>NUCLEOTIDE SEQUENCE</scope>
</reference>
<dbReference type="Gene3D" id="3.10.20.70">
    <property type="entry name" value="Glutamine synthetase, N-terminal domain"/>
    <property type="match status" value="1"/>
</dbReference>
<dbReference type="SMART" id="SM01230">
    <property type="entry name" value="Gln-synt_C"/>
    <property type="match status" value="1"/>
</dbReference>
<evidence type="ECO:0000259" key="2">
    <source>
        <dbReference type="PROSITE" id="PS51987"/>
    </source>
</evidence>
<evidence type="ECO:0000313" key="3">
    <source>
        <dbReference type="EMBL" id="CAB4678485.1"/>
    </source>
</evidence>
<dbReference type="GO" id="GO:0005737">
    <property type="term" value="C:cytoplasm"/>
    <property type="evidence" value="ECO:0007669"/>
    <property type="project" value="TreeGrafter"/>
</dbReference>
<dbReference type="InterPro" id="IPR014746">
    <property type="entry name" value="Gln_synth/guanido_kin_cat_dom"/>
</dbReference>
<dbReference type="GO" id="GO:0016020">
    <property type="term" value="C:membrane"/>
    <property type="evidence" value="ECO:0007669"/>
    <property type="project" value="TreeGrafter"/>
</dbReference>
<gene>
    <name evidence="3" type="ORF">UFOPK2370_00084</name>
</gene>
<comment type="similarity">
    <text evidence="1">Belongs to the glutamine synthetase family.</text>
</comment>
<dbReference type="GO" id="GO:0006542">
    <property type="term" value="P:glutamine biosynthetic process"/>
    <property type="evidence" value="ECO:0007669"/>
    <property type="project" value="InterPro"/>
</dbReference>
<protein>
    <submittedName>
        <fullName evidence="3">Unannotated protein</fullName>
    </submittedName>
</protein>
<dbReference type="GO" id="GO:0004356">
    <property type="term" value="F:glutamine synthetase activity"/>
    <property type="evidence" value="ECO:0007669"/>
    <property type="project" value="InterPro"/>
</dbReference>
<dbReference type="PANTHER" id="PTHR43407:SF1">
    <property type="entry name" value="LENGSIN"/>
    <property type="match status" value="1"/>
</dbReference>
<proteinExistence type="inferred from homology"/>
<dbReference type="Pfam" id="PF00120">
    <property type="entry name" value="Gln-synt_C"/>
    <property type="match status" value="1"/>
</dbReference>
<dbReference type="PROSITE" id="PS51987">
    <property type="entry name" value="GS_CATALYTIC"/>
    <property type="match status" value="1"/>
</dbReference>
<dbReference type="SUPFAM" id="SSF55931">
    <property type="entry name" value="Glutamine synthetase/guanido kinase"/>
    <property type="match status" value="1"/>
</dbReference>
<accession>A0A6J6N0U9</accession>
<dbReference type="EMBL" id="CAEZXK010000001">
    <property type="protein sequence ID" value="CAB4678485.1"/>
    <property type="molecule type" value="Genomic_DNA"/>
</dbReference>
<dbReference type="Gene3D" id="3.30.590.10">
    <property type="entry name" value="Glutamine synthetase/guanido kinase, catalytic domain"/>
    <property type="match status" value="1"/>
</dbReference>